<dbReference type="EC" id="3.1.26.11" evidence="4"/>
<evidence type="ECO:0000313" key="15">
    <source>
        <dbReference type="Proteomes" id="UP001373714"/>
    </source>
</evidence>
<dbReference type="PANTHER" id="PTHR12553:SF49">
    <property type="entry name" value="ZINC PHOSPHODIESTERASE ELAC PROTEIN 2"/>
    <property type="match status" value="1"/>
</dbReference>
<dbReference type="GO" id="GO:0005739">
    <property type="term" value="C:mitochondrion"/>
    <property type="evidence" value="ECO:0007669"/>
    <property type="project" value="TreeGrafter"/>
</dbReference>
<dbReference type="AlphaFoldDB" id="A0AAV9USG3"/>
<evidence type="ECO:0000259" key="12">
    <source>
        <dbReference type="Pfam" id="PF12706"/>
    </source>
</evidence>
<evidence type="ECO:0000256" key="2">
    <source>
        <dbReference type="ARBA" id="ARBA00001947"/>
    </source>
</evidence>
<feature type="region of interest" description="Disordered" evidence="11">
    <location>
        <begin position="932"/>
        <end position="987"/>
    </location>
</feature>
<dbReference type="InterPro" id="IPR036866">
    <property type="entry name" value="RibonucZ/Hydroxyglut_hydro"/>
</dbReference>
<accession>A0AAV9USG3</accession>
<dbReference type="Proteomes" id="UP001373714">
    <property type="component" value="Unassembled WGS sequence"/>
</dbReference>
<keyword evidence="10" id="KW-0862">Zinc</keyword>
<dbReference type="InterPro" id="IPR027794">
    <property type="entry name" value="tRNase_Z_dom"/>
</dbReference>
<dbReference type="GO" id="GO:0042781">
    <property type="term" value="F:3'-tRNA processing endoribonuclease activity"/>
    <property type="evidence" value="ECO:0007669"/>
    <property type="project" value="UniProtKB-EC"/>
</dbReference>
<dbReference type="EMBL" id="JAVHNS010000008">
    <property type="protein sequence ID" value="KAK6346390.1"/>
    <property type="molecule type" value="Genomic_DNA"/>
</dbReference>
<feature type="domain" description="Metallo-beta-lactamase" evidence="12">
    <location>
        <begin position="610"/>
        <end position="831"/>
    </location>
</feature>
<evidence type="ECO:0000256" key="1">
    <source>
        <dbReference type="ARBA" id="ARBA00000402"/>
    </source>
</evidence>
<evidence type="ECO:0000259" key="13">
    <source>
        <dbReference type="Pfam" id="PF13691"/>
    </source>
</evidence>
<evidence type="ECO:0000256" key="3">
    <source>
        <dbReference type="ARBA" id="ARBA00007823"/>
    </source>
</evidence>
<keyword evidence="15" id="KW-1185">Reference proteome</keyword>
<comment type="cofactor">
    <cofactor evidence="2">
        <name>Zn(2+)</name>
        <dbReference type="ChEBI" id="CHEBI:29105"/>
    </cofactor>
</comment>
<keyword evidence="8" id="KW-0255">Endonuclease</keyword>
<dbReference type="PANTHER" id="PTHR12553">
    <property type="entry name" value="ZINC PHOSPHODIESTERASE ELAC PROTEIN 2"/>
    <property type="match status" value="1"/>
</dbReference>
<keyword evidence="9" id="KW-0378">Hydrolase</keyword>
<sequence length="987" mass="110514">MKSYVELVTVPSKDNPSTLLMLHFDERRYVLGQIAEGTQRMLGQNTVKMNRISEIFLSGKTEWSNTGGLTGLLLTMGDAKIIRELERQQTMEKKQARYTILNPDGSTNNAYAPPPEPKGLTIHGGKNILNTMATTRNFVFRENSGVHFHQYDFVKGNVIFKDEFITVRPLRAFPRQGGGTTRTTEENRLQETEDIDLGSHEQLARIVDAMWNGQPGSLQVGKDDEDYVISLMTRLKEDEERVQNEKAGSSSSNNKNHNIDPEGESPPKRLKLDSEQAKGNEEPSWDSVLEVAEPVKPVPEFPISRPLRRPWPATYTRSLPGTIPGASSISYMVSIAQVRGRFRPDVAKKLGVTPGPDFRILAEGGSVTLANGTTIDSSQCLDPPRPVNGVAFLDIPDESYLEPTLEQIDAWKKERQDSKENSVVSLWVWAVGPNIEQNQRLLGYIDGLDGQHMINSPTSPFHDMSLKDSAAQATRLNLLDNENFPLPCPGYSHPSAVFEPEPSDEDRVLRARDSLMIDIHPTRGIQPAKLRPRFDYRLVQEDVKTKFGDGRYWRAAQAAHEKIATEAAQRNPIPSAADEVELVTLGTGSSMPSKYRNVSATAVTVPGFGNLLLDCGESTLNQLRRSYGSPGVADFLKGLRILYISHLHADHHLGTIAVLKAWFVRAVDSGEDASKLYLIAPAKFLNFLEEYTQIEDYGLRHITFISCDSLLISSQQHPDNKQREDSQRIEEMLSTLPLEKIETSRAVHCRGSFTVAFTFKEPVGFKLAYSGDTRPTKGFVEIGKDCTVLLHEATFDDELKDEALAKRHCTTSEAIQAGKDMGAKNLLLTHFSQRYPKLPNIRRQSPNGDDPLCDPFMEAPETKESTYIARPRDIKVSEKWHDGPVVSKPDDENSMHIGFAFDMMRVKVKDFWKLENFIPALEELFKQEEKLEDEIPEADENPSKGQSQGKNKKGKKDGNTPPQPSSKRQQEKLAKKKQRRGSPQNGS</sequence>
<dbReference type="Pfam" id="PF13691">
    <property type="entry name" value="Lactamase_B_4"/>
    <property type="match status" value="1"/>
</dbReference>
<feature type="region of interest" description="Disordered" evidence="11">
    <location>
        <begin position="236"/>
        <end position="285"/>
    </location>
</feature>
<keyword evidence="6" id="KW-0540">Nuclease</keyword>
<feature type="compositionally biased region" description="Basic and acidic residues" evidence="11">
    <location>
        <begin position="257"/>
        <end position="281"/>
    </location>
</feature>
<evidence type="ECO:0000313" key="14">
    <source>
        <dbReference type="EMBL" id="KAK6346390.1"/>
    </source>
</evidence>
<dbReference type="Pfam" id="PF12706">
    <property type="entry name" value="Lactamase_B_2"/>
    <property type="match status" value="1"/>
</dbReference>
<protein>
    <recommendedName>
        <fullName evidence="4">ribonuclease Z</fullName>
        <ecNumber evidence="4">3.1.26.11</ecNumber>
    </recommendedName>
</protein>
<evidence type="ECO:0000256" key="7">
    <source>
        <dbReference type="ARBA" id="ARBA00022723"/>
    </source>
</evidence>
<gene>
    <name evidence="14" type="ORF">TWF730_010716</name>
</gene>
<evidence type="ECO:0000256" key="4">
    <source>
        <dbReference type="ARBA" id="ARBA00012477"/>
    </source>
</evidence>
<evidence type="ECO:0000256" key="11">
    <source>
        <dbReference type="SAM" id="MobiDB-lite"/>
    </source>
</evidence>
<reference evidence="14 15" key="1">
    <citation type="submission" date="2019-10" db="EMBL/GenBank/DDBJ databases">
        <authorList>
            <person name="Palmer J.M."/>
        </authorList>
    </citation>
    <scope>NUCLEOTIDE SEQUENCE [LARGE SCALE GENOMIC DNA]</scope>
    <source>
        <strain evidence="14 15">TWF730</strain>
    </source>
</reference>
<dbReference type="SUPFAM" id="SSF56281">
    <property type="entry name" value="Metallo-hydrolase/oxidoreductase"/>
    <property type="match status" value="2"/>
</dbReference>
<feature type="compositionally biased region" description="Polar residues" evidence="11">
    <location>
        <begin position="246"/>
        <end position="256"/>
    </location>
</feature>
<proteinExistence type="inferred from homology"/>
<evidence type="ECO:0000256" key="6">
    <source>
        <dbReference type="ARBA" id="ARBA00022722"/>
    </source>
</evidence>
<dbReference type="InterPro" id="IPR047151">
    <property type="entry name" value="RNZ2-like"/>
</dbReference>
<dbReference type="Gene3D" id="3.60.15.10">
    <property type="entry name" value="Ribonuclease Z/Hydroxyacylglutathione hydrolase-like"/>
    <property type="match status" value="2"/>
</dbReference>
<evidence type="ECO:0000256" key="9">
    <source>
        <dbReference type="ARBA" id="ARBA00022801"/>
    </source>
</evidence>
<comment type="caution">
    <text evidence="14">The sequence shown here is derived from an EMBL/GenBank/DDBJ whole genome shotgun (WGS) entry which is preliminary data.</text>
</comment>
<evidence type="ECO:0000256" key="8">
    <source>
        <dbReference type="ARBA" id="ARBA00022759"/>
    </source>
</evidence>
<comment type="similarity">
    <text evidence="3">Belongs to the RNase Z family.</text>
</comment>
<name>A0AAV9USG3_9PEZI</name>
<keyword evidence="5" id="KW-0819">tRNA processing</keyword>
<organism evidence="14 15">
    <name type="scientific">Orbilia blumenaviensis</name>
    <dbReference type="NCBI Taxonomy" id="1796055"/>
    <lineage>
        <taxon>Eukaryota</taxon>
        <taxon>Fungi</taxon>
        <taxon>Dikarya</taxon>
        <taxon>Ascomycota</taxon>
        <taxon>Pezizomycotina</taxon>
        <taxon>Orbiliomycetes</taxon>
        <taxon>Orbiliales</taxon>
        <taxon>Orbiliaceae</taxon>
        <taxon>Orbilia</taxon>
    </lineage>
</organism>
<dbReference type="CDD" id="cd07718">
    <property type="entry name" value="RNaseZ_ELAC1_ELAC2-C-term-like_MBL-fold"/>
    <property type="match status" value="1"/>
</dbReference>
<evidence type="ECO:0000256" key="10">
    <source>
        <dbReference type="ARBA" id="ARBA00022833"/>
    </source>
</evidence>
<dbReference type="GO" id="GO:0046872">
    <property type="term" value="F:metal ion binding"/>
    <property type="evidence" value="ECO:0007669"/>
    <property type="project" value="UniProtKB-KW"/>
</dbReference>
<keyword evidence="7" id="KW-0479">Metal-binding</keyword>
<feature type="domain" description="tRNase Z endonuclease" evidence="13">
    <location>
        <begin position="7"/>
        <end position="68"/>
    </location>
</feature>
<comment type="catalytic activity">
    <reaction evidence="1">
        <text>Endonucleolytic cleavage of RNA, removing extra 3' nucleotides from tRNA precursor, generating 3' termini of tRNAs. A 3'-hydroxy group is left at the tRNA terminus and a 5'-phosphoryl group is left at the trailer molecule.</text>
        <dbReference type="EC" id="3.1.26.11"/>
    </reaction>
</comment>
<evidence type="ECO:0000256" key="5">
    <source>
        <dbReference type="ARBA" id="ARBA00022694"/>
    </source>
</evidence>
<dbReference type="InterPro" id="IPR001279">
    <property type="entry name" value="Metallo-B-lactamas"/>
</dbReference>
<dbReference type="GO" id="GO:1990180">
    <property type="term" value="P:mitochondrial tRNA 3'-end processing"/>
    <property type="evidence" value="ECO:0007669"/>
    <property type="project" value="TreeGrafter"/>
</dbReference>